<dbReference type="Proteomes" id="UP000505355">
    <property type="component" value="Chromosome"/>
</dbReference>
<accession>A0A7D4PY26</accession>
<dbReference type="AlphaFoldDB" id="A0A7D4PY26"/>
<sequence length="359" mass="42005">MDQLKLSREELYEHVWSKPVSKLEQELSLSNWDIKQLCKKMEVPLPPAGHWSRIQYGKPMERLPLLPLSADAQAVLTAEPDLRESRQVHEPPILFPGEKELSFAVPDRLVNPDKLIIAAEHTLRSRITKPNPEFGTVHTELGQLNIRVSPGNINRALRIMDTLVKCWRRRGYRIEFDGRDTLVCRRKVQQRVRLWEITTKRPKETLHGYQLYDPTGKLAFKMEYYMGREWRDGKQFLEDQILDILNQMEIAGRQLEKGWAEHAEQVARREAEQQEAIVKRDSFVDKEEVMKTGKVRKKKKKFKKLLKEAKRWRELKVLDEYLAALVMAQSPTPSFLEWLAWAKHEREAADPLAGLSVDE</sequence>
<gene>
    <name evidence="1" type="ORF">HQ865_24930</name>
</gene>
<reference evidence="1 2" key="1">
    <citation type="submission" date="2020-05" db="EMBL/GenBank/DDBJ databases">
        <title>Mucilaginibacter mali sp. nov.</title>
        <authorList>
            <person name="Kim H.S."/>
            <person name="Lee K.C."/>
            <person name="Suh M.K."/>
            <person name="Kim J.-S."/>
            <person name="Han K.-I."/>
            <person name="Eom M.K."/>
            <person name="Shin Y.K."/>
            <person name="Lee J.-S."/>
        </authorList>
    </citation>
    <scope>NUCLEOTIDE SEQUENCE [LARGE SCALE GENOMIC DNA]</scope>
    <source>
        <strain evidence="1 2">G2-14</strain>
    </source>
</reference>
<evidence type="ECO:0000313" key="1">
    <source>
        <dbReference type="EMBL" id="QKJ32863.1"/>
    </source>
</evidence>
<dbReference type="KEGG" id="mmab:HQ865_24930"/>
<organism evidence="1 2">
    <name type="scientific">Mucilaginibacter mali</name>
    <dbReference type="NCBI Taxonomy" id="2740462"/>
    <lineage>
        <taxon>Bacteria</taxon>
        <taxon>Pseudomonadati</taxon>
        <taxon>Bacteroidota</taxon>
        <taxon>Sphingobacteriia</taxon>
        <taxon>Sphingobacteriales</taxon>
        <taxon>Sphingobacteriaceae</taxon>
        <taxon>Mucilaginibacter</taxon>
    </lineage>
</organism>
<evidence type="ECO:0000313" key="2">
    <source>
        <dbReference type="Proteomes" id="UP000505355"/>
    </source>
</evidence>
<name>A0A7D4PY26_9SPHI</name>
<protein>
    <submittedName>
        <fullName evidence="1">Uncharacterized protein</fullName>
    </submittedName>
</protein>
<proteinExistence type="predicted"/>
<dbReference type="EMBL" id="CP054139">
    <property type="protein sequence ID" value="QKJ32863.1"/>
    <property type="molecule type" value="Genomic_DNA"/>
</dbReference>
<keyword evidence="2" id="KW-1185">Reference proteome</keyword>
<dbReference type="RefSeq" id="WP_173417508.1">
    <property type="nucleotide sequence ID" value="NZ_CP054139.1"/>
</dbReference>